<gene>
    <name evidence="8" type="primary">CLEC7A</name>
</gene>
<comment type="subcellular location">
    <subcellularLocation>
        <location evidence="1">Membrane</location>
        <topology evidence="1">Single-pass membrane protein</topology>
    </subcellularLocation>
</comment>
<dbReference type="GO" id="GO:0006910">
    <property type="term" value="P:phagocytosis, recognition"/>
    <property type="evidence" value="ECO:0007669"/>
    <property type="project" value="Ensembl"/>
</dbReference>
<dbReference type="GO" id="GO:0032729">
    <property type="term" value="P:positive regulation of type II interferon production"/>
    <property type="evidence" value="ECO:0007669"/>
    <property type="project" value="Ensembl"/>
</dbReference>
<dbReference type="GO" id="GO:0005886">
    <property type="term" value="C:plasma membrane"/>
    <property type="evidence" value="ECO:0007669"/>
    <property type="project" value="Ensembl"/>
</dbReference>
<dbReference type="GO" id="GO:0002752">
    <property type="term" value="P:cell surface pattern recognition receptor signaling pathway"/>
    <property type="evidence" value="ECO:0007669"/>
    <property type="project" value="Ensembl"/>
</dbReference>
<dbReference type="PANTHER" id="PTHR47218">
    <property type="entry name" value="C-TYPE LECTIN DOMAIN FAMILY 7 MEMBER A"/>
    <property type="match status" value="1"/>
</dbReference>
<dbReference type="GO" id="GO:0032491">
    <property type="term" value="P:detection of molecule of fungal origin"/>
    <property type="evidence" value="ECO:0007669"/>
    <property type="project" value="Ensembl"/>
</dbReference>
<feature type="region of interest" description="Disordered" evidence="5">
    <location>
        <begin position="75"/>
        <end position="106"/>
    </location>
</feature>
<dbReference type="GO" id="GO:0008284">
    <property type="term" value="P:positive regulation of cell population proliferation"/>
    <property type="evidence" value="ECO:0007669"/>
    <property type="project" value="Ensembl"/>
</dbReference>
<dbReference type="Gene3D" id="3.10.100.10">
    <property type="entry name" value="Mannose-Binding Protein A, subunit A"/>
    <property type="match status" value="1"/>
</dbReference>
<dbReference type="GO" id="GO:1900017">
    <property type="term" value="P:positive regulation of cytokine production involved in inflammatory response"/>
    <property type="evidence" value="ECO:0007669"/>
    <property type="project" value="Ensembl"/>
</dbReference>
<dbReference type="GO" id="GO:0032743">
    <property type="term" value="P:positive regulation of interleukin-2 production"/>
    <property type="evidence" value="ECO:0007669"/>
    <property type="project" value="Ensembl"/>
</dbReference>
<evidence type="ECO:0000256" key="5">
    <source>
        <dbReference type="SAM" id="MobiDB-lite"/>
    </source>
</evidence>
<dbReference type="GO" id="GO:0032731">
    <property type="term" value="P:positive regulation of interleukin-1 beta production"/>
    <property type="evidence" value="ECO:0007669"/>
    <property type="project" value="Ensembl"/>
</dbReference>
<dbReference type="GO" id="GO:0038187">
    <property type="term" value="F:pattern recognition receptor activity"/>
    <property type="evidence" value="ECO:0007669"/>
    <property type="project" value="Ensembl"/>
</dbReference>
<evidence type="ECO:0000256" key="2">
    <source>
        <dbReference type="ARBA" id="ARBA00022692"/>
    </source>
</evidence>
<dbReference type="CDD" id="cd03593">
    <property type="entry name" value="CLECT_NK_receptors_like"/>
    <property type="match status" value="1"/>
</dbReference>
<dbReference type="GO" id="GO:0060267">
    <property type="term" value="P:positive regulation of respiratory burst"/>
    <property type="evidence" value="ECO:0007669"/>
    <property type="project" value="Ensembl"/>
</dbReference>
<dbReference type="KEGG" id="mmur:105866307"/>
<proteinExistence type="predicted"/>
<dbReference type="RefSeq" id="XP_012610993.1">
    <property type="nucleotide sequence ID" value="XM_012755539.2"/>
</dbReference>
<name>A0A8C5VXP5_MICMU</name>
<evidence type="ECO:0000256" key="6">
    <source>
        <dbReference type="SAM" id="Phobius"/>
    </source>
</evidence>
<dbReference type="InterPro" id="IPR033992">
    <property type="entry name" value="NKR-like_CTLD"/>
</dbReference>
<dbReference type="Pfam" id="PF00059">
    <property type="entry name" value="Lectin_C"/>
    <property type="match status" value="1"/>
</dbReference>
<feature type="transmembrane region" description="Helical" evidence="6">
    <location>
        <begin position="46"/>
        <end position="70"/>
    </location>
</feature>
<dbReference type="GO" id="GO:0032930">
    <property type="term" value="P:positive regulation of superoxide anion generation"/>
    <property type="evidence" value="ECO:0007669"/>
    <property type="project" value="Ensembl"/>
</dbReference>
<dbReference type="GO" id="GO:0032755">
    <property type="term" value="P:positive regulation of interleukin-6 production"/>
    <property type="evidence" value="ECO:0007669"/>
    <property type="project" value="Ensembl"/>
</dbReference>
<dbReference type="GO" id="GO:0032757">
    <property type="term" value="P:positive regulation of interleukin-8 production"/>
    <property type="evidence" value="ECO:0007669"/>
    <property type="project" value="Ensembl"/>
</dbReference>
<dbReference type="GO" id="GO:0051251">
    <property type="term" value="P:positive regulation of lymphocyte activation"/>
    <property type="evidence" value="ECO:0007669"/>
    <property type="project" value="Ensembl"/>
</dbReference>
<dbReference type="GeneTree" id="ENSGT00940000161161"/>
<keyword evidence="6" id="KW-1133">Transmembrane helix</keyword>
<dbReference type="GO" id="GO:0031334">
    <property type="term" value="P:positive regulation of protein-containing complex assembly"/>
    <property type="evidence" value="ECO:0007669"/>
    <property type="project" value="Ensembl"/>
</dbReference>
<dbReference type="GO" id="GO:0001872">
    <property type="term" value="F:(1-&gt;3)-beta-D-glucan binding"/>
    <property type="evidence" value="ECO:0007669"/>
    <property type="project" value="Ensembl"/>
</dbReference>
<evidence type="ECO:0000256" key="3">
    <source>
        <dbReference type="ARBA" id="ARBA00022734"/>
    </source>
</evidence>
<dbReference type="GO" id="GO:0071226">
    <property type="term" value="P:cellular response to molecule of fungal origin"/>
    <property type="evidence" value="ECO:0007669"/>
    <property type="project" value="Ensembl"/>
</dbReference>
<dbReference type="GO" id="GO:0005737">
    <property type="term" value="C:cytoplasm"/>
    <property type="evidence" value="ECO:0007669"/>
    <property type="project" value="Ensembl"/>
</dbReference>
<dbReference type="SMART" id="SM00034">
    <property type="entry name" value="CLECT"/>
    <property type="match status" value="1"/>
</dbReference>
<dbReference type="GO" id="GO:0045087">
    <property type="term" value="P:innate immune response"/>
    <property type="evidence" value="ECO:0007669"/>
    <property type="project" value="TreeGrafter"/>
</dbReference>
<dbReference type="GO" id="GO:1903431">
    <property type="term" value="P:positive regulation of cell maturation"/>
    <property type="evidence" value="ECO:0007669"/>
    <property type="project" value="Ensembl"/>
</dbReference>
<dbReference type="CTD" id="64581"/>
<dbReference type="InterPro" id="IPR042808">
    <property type="entry name" value="CLEC7A"/>
</dbReference>
<dbReference type="GO" id="GO:0097190">
    <property type="term" value="P:apoptotic signaling pathway"/>
    <property type="evidence" value="ECO:0007669"/>
    <property type="project" value="Ensembl"/>
</dbReference>
<feature type="domain" description="C-type lectin" evidence="7">
    <location>
        <begin position="130"/>
        <end position="245"/>
    </location>
</feature>
<dbReference type="GO" id="GO:0045429">
    <property type="term" value="P:positive regulation of nitric oxide biosynthetic process"/>
    <property type="evidence" value="ECO:0007669"/>
    <property type="project" value="Ensembl"/>
</dbReference>
<organism evidence="8 9">
    <name type="scientific">Microcebus murinus</name>
    <name type="common">Gray mouse lemur</name>
    <name type="synonym">Lemur murinus</name>
    <dbReference type="NCBI Taxonomy" id="30608"/>
    <lineage>
        <taxon>Eukaryota</taxon>
        <taxon>Metazoa</taxon>
        <taxon>Chordata</taxon>
        <taxon>Craniata</taxon>
        <taxon>Vertebrata</taxon>
        <taxon>Euteleostomi</taxon>
        <taxon>Mammalia</taxon>
        <taxon>Eutheria</taxon>
        <taxon>Euarchontoglires</taxon>
        <taxon>Primates</taxon>
        <taxon>Strepsirrhini</taxon>
        <taxon>Lemuriformes</taxon>
        <taxon>Cheirogaleidae</taxon>
        <taxon>Microcebus</taxon>
    </lineage>
</organism>
<dbReference type="GO" id="GO:0043123">
    <property type="term" value="P:positive regulation of canonical NF-kappaB signal transduction"/>
    <property type="evidence" value="ECO:0007669"/>
    <property type="project" value="Ensembl"/>
</dbReference>
<dbReference type="InterPro" id="IPR016186">
    <property type="entry name" value="C-type_lectin-like/link_sf"/>
</dbReference>
<dbReference type="EMBL" id="ABDC03010352">
    <property type="status" value="NOT_ANNOTATED_CDS"/>
    <property type="molecule type" value="Genomic_DNA"/>
</dbReference>
<dbReference type="InterPro" id="IPR001304">
    <property type="entry name" value="C-type_lectin-like"/>
</dbReference>
<dbReference type="Ensembl" id="ENSMICT00000047686.2">
    <property type="protein sequence ID" value="ENSMICP00000027417.1"/>
    <property type="gene ID" value="ENSMICG00000026634.2"/>
</dbReference>
<dbReference type="GO" id="GO:0002720">
    <property type="term" value="P:positive regulation of cytokine production involved in immune response"/>
    <property type="evidence" value="ECO:0007669"/>
    <property type="project" value="TreeGrafter"/>
</dbReference>
<keyword evidence="9" id="KW-1185">Reference proteome</keyword>
<keyword evidence="3" id="KW-0430">Lectin</keyword>
<dbReference type="GO" id="GO:0030335">
    <property type="term" value="P:positive regulation of cell migration"/>
    <property type="evidence" value="ECO:0007669"/>
    <property type="project" value="Ensembl"/>
</dbReference>
<dbReference type="GO" id="GO:0090303">
    <property type="term" value="P:positive regulation of wound healing"/>
    <property type="evidence" value="ECO:0007669"/>
    <property type="project" value="Ensembl"/>
</dbReference>
<dbReference type="GO" id="GO:0032733">
    <property type="term" value="P:positive regulation of interleukin-10 production"/>
    <property type="evidence" value="ECO:0007669"/>
    <property type="project" value="Ensembl"/>
</dbReference>
<dbReference type="InterPro" id="IPR016187">
    <property type="entry name" value="CTDL_fold"/>
</dbReference>
<dbReference type="GO" id="GO:0032735">
    <property type="term" value="P:positive regulation of interleukin-12 production"/>
    <property type="evidence" value="ECO:0007669"/>
    <property type="project" value="Ensembl"/>
</dbReference>
<protein>
    <submittedName>
        <fullName evidence="8">C-type lectin domain containing 7A</fullName>
    </submittedName>
</protein>
<dbReference type="GO" id="GO:0032760">
    <property type="term" value="P:positive regulation of tumor necrosis factor production"/>
    <property type="evidence" value="ECO:0007669"/>
    <property type="project" value="Ensembl"/>
</dbReference>
<reference evidence="8" key="1">
    <citation type="submission" date="2016-12" db="EMBL/GenBank/DDBJ databases">
        <title>Mouse lemur reference genome and diversity panel.</title>
        <authorList>
            <person name="Harris R."/>
            <person name="Larsen P."/>
            <person name="Liu Y."/>
            <person name="Hughes D.S."/>
            <person name="Murali S."/>
            <person name="Raveendran M."/>
            <person name="Korchina V."/>
            <person name="Wang M."/>
            <person name="Jhangiani S."/>
            <person name="Bandaranaike D."/>
            <person name="Bellair M."/>
            <person name="Blankenburg K."/>
            <person name="Chao H."/>
            <person name="Dahdouli M."/>
            <person name="Dinh H."/>
            <person name="Doddapaneni H."/>
            <person name="English A."/>
            <person name="Firestine M."/>
            <person name="Gnanaolivu R."/>
            <person name="Gross S."/>
            <person name="Hernandez B."/>
            <person name="Javaid M."/>
            <person name="Jayaseelan J."/>
            <person name="Jones J."/>
            <person name="Khan Z."/>
            <person name="Kovar C."/>
            <person name="Kurapati P."/>
            <person name="Le B."/>
            <person name="Lee S."/>
            <person name="Li M."/>
            <person name="Mathew T."/>
            <person name="Narasimhan A."/>
            <person name="Ngo D."/>
            <person name="Nguyen L."/>
            <person name="Okwuonu G."/>
            <person name="Ongeri F."/>
            <person name="Osuji N."/>
            <person name="Pu L.-L."/>
            <person name="Puazo M."/>
            <person name="Quiroz J."/>
            <person name="Raj R."/>
            <person name="Rajbhandari K."/>
            <person name="Reid J.G."/>
            <person name="Santibanez J."/>
            <person name="Sexton D."/>
            <person name="Skinner E."/>
            <person name="Vee V."/>
            <person name="Weissenberger G."/>
            <person name="Wu Y."/>
            <person name="Xin Y."/>
            <person name="Han Y."/>
            <person name="Campbell C."/>
            <person name="Brown A."/>
            <person name="Sullivan B."/>
            <person name="Shelton J."/>
            <person name="Brown S."/>
            <person name="Dudchenko O."/>
            <person name="Machol I."/>
            <person name="Durand N."/>
            <person name="Shamim M."/>
            <person name="Lieberman A."/>
            <person name="Muzny D.M."/>
            <person name="Richards S."/>
            <person name="Yoder A."/>
            <person name="Worley K.C."/>
            <person name="Rogers J."/>
            <person name="Gibbs R.A."/>
        </authorList>
    </citation>
    <scope>NUCLEOTIDE SEQUENCE [LARGE SCALE GENOMIC DNA]</scope>
</reference>
<dbReference type="OrthoDB" id="2142683at2759"/>
<evidence type="ECO:0000256" key="1">
    <source>
        <dbReference type="ARBA" id="ARBA00004167"/>
    </source>
</evidence>
<dbReference type="AlphaFoldDB" id="A0A8C5VXP5"/>
<dbReference type="PROSITE" id="PS50041">
    <property type="entry name" value="C_TYPE_LECTIN_2"/>
    <property type="match status" value="1"/>
</dbReference>
<evidence type="ECO:0000256" key="4">
    <source>
        <dbReference type="ARBA" id="ARBA00023136"/>
    </source>
</evidence>
<evidence type="ECO:0000313" key="9">
    <source>
        <dbReference type="Proteomes" id="UP000694394"/>
    </source>
</evidence>
<reference evidence="8" key="2">
    <citation type="submission" date="2025-08" db="UniProtKB">
        <authorList>
            <consortium name="Ensembl"/>
        </authorList>
    </citation>
    <scope>IDENTIFICATION</scope>
</reference>
<dbReference type="GO" id="GO:0050766">
    <property type="term" value="P:positive regulation of phagocytosis"/>
    <property type="evidence" value="ECO:0007669"/>
    <property type="project" value="Ensembl"/>
</dbReference>
<keyword evidence="4 6" id="KW-0472">Membrane</keyword>
<dbReference type="GeneID" id="105866307"/>
<dbReference type="GO" id="GO:0016046">
    <property type="term" value="P:detection of fungus"/>
    <property type="evidence" value="ECO:0007669"/>
    <property type="project" value="Ensembl"/>
</dbReference>
<dbReference type="GO" id="GO:0009986">
    <property type="term" value="C:cell surface"/>
    <property type="evidence" value="ECO:0007669"/>
    <property type="project" value="Ensembl"/>
</dbReference>
<dbReference type="PANTHER" id="PTHR47218:SF1">
    <property type="entry name" value="C-TYPE LECTIN DOMAIN FAMILY 7 MEMBER A"/>
    <property type="match status" value="1"/>
</dbReference>
<evidence type="ECO:0000313" key="8">
    <source>
        <dbReference type="Ensembl" id="ENSMICP00000027417.1"/>
    </source>
</evidence>
<keyword evidence="2 6" id="KW-0812">Transmembrane</keyword>
<accession>A0A8C5VXP5</accession>
<evidence type="ECO:0000259" key="7">
    <source>
        <dbReference type="PROSITE" id="PS50041"/>
    </source>
</evidence>
<dbReference type="Proteomes" id="UP000694394">
    <property type="component" value="Chromosome 7"/>
</dbReference>
<dbReference type="SUPFAM" id="SSF56436">
    <property type="entry name" value="C-type lectin-like"/>
    <property type="match status" value="1"/>
</dbReference>
<dbReference type="GO" id="GO:0071639">
    <property type="term" value="P:positive regulation of monocyte chemotactic protein-1 production"/>
    <property type="evidence" value="ECO:0007669"/>
    <property type="project" value="Ensembl"/>
</dbReference>
<reference evidence="8" key="3">
    <citation type="submission" date="2025-09" db="UniProtKB">
        <authorList>
            <consortium name="Ensembl"/>
        </authorList>
    </citation>
    <scope>IDENTIFICATION</scope>
</reference>
<sequence>MEYHSDVENVDEDGYTQLHFNSPGISRIPMVSEKGTCGASLPWRPIAVALGILCLIILVIAVVLGTMAIWRSNSKSNSLENDNFPPRNKENHSHPTQSSLEESVAPTKALKTTGVPEIPSSSCPPNWIRHEKSCYLFRTSLDTWNRSKRQCSQLSSNLLKIDSSKELEFIIRQVSSQPDYSFWIGLSRPQPEGQWLWEDGSTFSSNLFQLRSTATQENSSPGCVWIHVSIIYDQLCSVPSYSICEKKLSV</sequence>